<gene>
    <name evidence="2" type="ORF">Q8814_19120</name>
</gene>
<feature type="transmembrane region" description="Helical" evidence="1">
    <location>
        <begin position="74"/>
        <end position="90"/>
    </location>
</feature>
<name>A0ABU7JXF8_9NOCA</name>
<comment type="caution">
    <text evidence="2">The sequence shown here is derived from an EMBL/GenBank/DDBJ whole genome shotgun (WGS) entry which is preliminary data.</text>
</comment>
<keyword evidence="1" id="KW-0812">Transmembrane</keyword>
<sequence length="136" mass="13917">MPSAVRTTLVLLSVTVSAALTWVAWLGWESGYRRLPDGRVEGPYSPAQVVACAATLIAIVVLGCLAVRCATGPAGAVVACATAGFAFAWGRDAAAADETGLWGVGLLLLVVGCSVGGTAVAVVTALASRWMRRFRP</sequence>
<dbReference type="EMBL" id="JAUZMZ010000127">
    <property type="protein sequence ID" value="MEE2034199.1"/>
    <property type="molecule type" value="Genomic_DNA"/>
</dbReference>
<reference evidence="2 3" key="1">
    <citation type="submission" date="2023-08" db="EMBL/GenBank/DDBJ databases">
        <authorList>
            <person name="Girao M."/>
            <person name="Carvalho M.F."/>
        </authorList>
    </citation>
    <scope>NUCLEOTIDE SEQUENCE [LARGE SCALE GENOMIC DNA]</scope>
    <source>
        <strain evidence="2 3">CC-R104</strain>
    </source>
</reference>
<feature type="transmembrane region" description="Helical" evidence="1">
    <location>
        <begin position="48"/>
        <end position="67"/>
    </location>
</feature>
<protein>
    <submittedName>
        <fullName evidence="2">Uncharacterized protein</fullName>
    </submittedName>
</protein>
<dbReference type="Proteomes" id="UP001331936">
    <property type="component" value="Unassembled WGS sequence"/>
</dbReference>
<evidence type="ECO:0000256" key="1">
    <source>
        <dbReference type="SAM" id="Phobius"/>
    </source>
</evidence>
<organism evidence="2 3">
    <name type="scientific">Rhodococcus chondri</name>
    <dbReference type="NCBI Taxonomy" id="3065941"/>
    <lineage>
        <taxon>Bacteria</taxon>
        <taxon>Bacillati</taxon>
        <taxon>Actinomycetota</taxon>
        <taxon>Actinomycetes</taxon>
        <taxon>Mycobacteriales</taxon>
        <taxon>Nocardiaceae</taxon>
        <taxon>Rhodococcus</taxon>
    </lineage>
</organism>
<feature type="transmembrane region" description="Helical" evidence="1">
    <location>
        <begin position="102"/>
        <end position="127"/>
    </location>
</feature>
<keyword evidence="3" id="KW-1185">Reference proteome</keyword>
<dbReference type="RefSeq" id="WP_330153571.1">
    <property type="nucleotide sequence ID" value="NZ_JAUZMZ010000127.1"/>
</dbReference>
<proteinExistence type="predicted"/>
<accession>A0ABU7JXF8</accession>
<evidence type="ECO:0000313" key="3">
    <source>
        <dbReference type="Proteomes" id="UP001331936"/>
    </source>
</evidence>
<feature type="transmembrane region" description="Helical" evidence="1">
    <location>
        <begin position="7"/>
        <end position="28"/>
    </location>
</feature>
<evidence type="ECO:0000313" key="2">
    <source>
        <dbReference type="EMBL" id="MEE2034199.1"/>
    </source>
</evidence>
<keyword evidence="1" id="KW-0472">Membrane</keyword>
<keyword evidence="1" id="KW-1133">Transmembrane helix</keyword>